<feature type="domain" description="GRAM" evidence="2">
    <location>
        <begin position="85"/>
        <end position="122"/>
    </location>
</feature>
<sequence length="136" mass="14712">MSKTTETDVTSEEKLATTTSTTPIPVPNAESMTVSTSTAASANNSEGEASPLSSSMVSTHSQLSPTDPLTPVTTQTSVEKKSFYLRTDFSCALLADILLQGYLYISDNYFGFYSNIFGYKTKTYLIEDSLKTATET</sequence>
<dbReference type="EMBL" id="NCKV01002007">
    <property type="protein sequence ID" value="RWS27449.1"/>
    <property type="molecule type" value="Genomic_DNA"/>
</dbReference>
<organism evidence="3 4">
    <name type="scientific">Leptotrombidium deliense</name>
    <dbReference type="NCBI Taxonomy" id="299467"/>
    <lineage>
        <taxon>Eukaryota</taxon>
        <taxon>Metazoa</taxon>
        <taxon>Ecdysozoa</taxon>
        <taxon>Arthropoda</taxon>
        <taxon>Chelicerata</taxon>
        <taxon>Arachnida</taxon>
        <taxon>Acari</taxon>
        <taxon>Acariformes</taxon>
        <taxon>Trombidiformes</taxon>
        <taxon>Prostigmata</taxon>
        <taxon>Anystina</taxon>
        <taxon>Parasitengona</taxon>
        <taxon>Trombiculoidea</taxon>
        <taxon>Trombiculidae</taxon>
        <taxon>Leptotrombidium</taxon>
    </lineage>
</organism>
<keyword evidence="4" id="KW-1185">Reference proteome</keyword>
<proteinExistence type="predicted"/>
<evidence type="ECO:0000256" key="1">
    <source>
        <dbReference type="SAM" id="MobiDB-lite"/>
    </source>
</evidence>
<dbReference type="InterPro" id="IPR011993">
    <property type="entry name" value="PH-like_dom_sf"/>
</dbReference>
<gene>
    <name evidence="3" type="ORF">B4U80_05318</name>
</gene>
<reference evidence="3 4" key="1">
    <citation type="journal article" date="2018" name="Gigascience">
        <title>Genomes of trombidid mites reveal novel predicted allergens and laterally-transferred genes associated with secondary metabolism.</title>
        <authorList>
            <person name="Dong X."/>
            <person name="Chaisiri K."/>
            <person name="Xia D."/>
            <person name="Armstrong S.D."/>
            <person name="Fang Y."/>
            <person name="Donnelly M.J."/>
            <person name="Kadowaki T."/>
            <person name="McGarry J.W."/>
            <person name="Darby A.C."/>
            <person name="Makepeace B.L."/>
        </authorList>
    </citation>
    <scope>NUCLEOTIDE SEQUENCE [LARGE SCALE GENOMIC DNA]</scope>
    <source>
        <strain evidence="3">UoL-UT</strain>
    </source>
</reference>
<dbReference type="Proteomes" id="UP000288716">
    <property type="component" value="Unassembled WGS sequence"/>
</dbReference>
<feature type="compositionally biased region" description="Polar residues" evidence="1">
    <location>
        <begin position="51"/>
        <end position="73"/>
    </location>
</feature>
<dbReference type="VEuPathDB" id="VectorBase:LDEU004590"/>
<dbReference type="OrthoDB" id="2162691at2759"/>
<evidence type="ECO:0000313" key="4">
    <source>
        <dbReference type="Proteomes" id="UP000288716"/>
    </source>
</evidence>
<evidence type="ECO:0000313" key="3">
    <source>
        <dbReference type="EMBL" id="RWS27449.1"/>
    </source>
</evidence>
<dbReference type="InterPro" id="IPR004182">
    <property type="entry name" value="GRAM"/>
</dbReference>
<dbReference type="Gene3D" id="2.30.29.30">
    <property type="entry name" value="Pleckstrin-homology domain (PH domain)/Phosphotyrosine-binding domain (PTB)"/>
    <property type="match status" value="1"/>
</dbReference>
<name>A0A443SIV4_9ACAR</name>
<comment type="caution">
    <text evidence="3">The sequence shown here is derived from an EMBL/GenBank/DDBJ whole genome shotgun (WGS) entry which is preliminary data.</text>
</comment>
<accession>A0A443SIV4</accession>
<feature type="region of interest" description="Disordered" evidence="1">
    <location>
        <begin position="1"/>
        <end position="73"/>
    </location>
</feature>
<feature type="compositionally biased region" description="Low complexity" evidence="1">
    <location>
        <begin position="29"/>
        <end position="50"/>
    </location>
</feature>
<protein>
    <recommendedName>
        <fullName evidence="2">GRAM domain-containing protein</fullName>
    </recommendedName>
</protein>
<evidence type="ECO:0000259" key="2">
    <source>
        <dbReference type="Pfam" id="PF02893"/>
    </source>
</evidence>
<dbReference type="Pfam" id="PF02893">
    <property type="entry name" value="GRAM"/>
    <property type="match status" value="1"/>
</dbReference>
<dbReference type="STRING" id="299467.A0A443SIV4"/>
<dbReference type="AlphaFoldDB" id="A0A443SIV4"/>